<name>A0AAE1E873_9GAST</name>
<accession>A0AAE1E873</accession>
<comment type="caution">
    <text evidence="1">The sequence shown here is derived from an EMBL/GenBank/DDBJ whole genome shotgun (WGS) entry which is preliminary data.</text>
</comment>
<evidence type="ECO:0000313" key="2">
    <source>
        <dbReference type="Proteomes" id="UP001283361"/>
    </source>
</evidence>
<dbReference type="EMBL" id="JAWDGP010000802">
    <property type="protein sequence ID" value="KAK3797145.1"/>
    <property type="molecule type" value="Genomic_DNA"/>
</dbReference>
<keyword evidence="2" id="KW-1185">Reference proteome</keyword>
<reference evidence="1" key="1">
    <citation type="journal article" date="2023" name="G3 (Bethesda)">
        <title>A reference genome for the long-term kleptoplast-retaining sea slug Elysia crispata morphotype clarki.</title>
        <authorList>
            <person name="Eastman K.E."/>
            <person name="Pendleton A.L."/>
            <person name="Shaikh M.A."/>
            <person name="Suttiyut T."/>
            <person name="Ogas R."/>
            <person name="Tomko P."/>
            <person name="Gavelis G."/>
            <person name="Widhalm J.R."/>
            <person name="Wisecaver J.H."/>
        </authorList>
    </citation>
    <scope>NUCLEOTIDE SEQUENCE</scope>
    <source>
        <strain evidence="1">ECLA1</strain>
    </source>
</reference>
<dbReference type="AlphaFoldDB" id="A0AAE1E873"/>
<sequence length="126" mass="14290">MPFRNTKGILGTSPAPMRSLYSSCSIFTFRSEISRISKLPLLRYIQRTTLRGITHPLKEIPLVEHALNKANGLESRKADREAQQHHSGNYWHRPYWLATPPDPARNSETEILVLGHTLVSISHAHA</sequence>
<proteinExistence type="predicted"/>
<evidence type="ECO:0000313" key="1">
    <source>
        <dbReference type="EMBL" id="KAK3797145.1"/>
    </source>
</evidence>
<protein>
    <submittedName>
        <fullName evidence="1">Uncharacterized protein</fullName>
    </submittedName>
</protein>
<dbReference type="Proteomes" id="UP001283361">
    <property type="component" value="Unassembled WGS sequence"/>
</dbReference>
<gene>
    <name evidence="1" type="ORF">RRG08_060489</name>
</gene>
<organism evidence="1 2">
    <name type="scientific">Elysia crispata</name>
    <name type="common">lettuce slug</name>
    <dbReference type="NCBI Taxonomy" id="231223"/>
    <lineage>
        <taxon>Eukaryota</taxon>
        <taxon>Metazoa</taxon>
        <taxon>Spiralia</taxon>
        <taxon>Lophotrochozoa</taxon>
        <taxon>Mollusca</taxon>
        <taxon>Gastropoda</taxon>
        <taxon>Heterobranchia</taxon>
        <taxon>Euthyneura</taxon>
        <taxon>Panpulmonata</taxon>
        <taxon>Sacoglossa</taxon>
        <taxon>Placobranchoidea</taxon>
        <taxon>Plakobranchidae</taxon>
        <taxon>Elysia</taxon>
    </lineage>
</organism>